<evidence type="ECO:0000313" key="10">
    <source>
        <dbReference type="RefSeq" id="XP_060046769.1"/>
    </source>
</evidence>
<dbReference type="InterPro" id="IPR024835">
    <property type="entry name" value="SYCP2-like"/>
</dbReference>
<accession>A0ABM3XD82</accession>
<dbReference type="PANTHER" id="PTHR15607">
    <property type="entry name" value="SYNAPTONEMAL COMPLEX PROTEIN-RELATED"/>
    <property type="match status" value="1"/>
</dbReference>
<gene>
    <name evidence="10" type="primary">SYCP2L</name>
</gene>
<comment type="similarity">
    <text evidence="3">Belongs to the SYCP2 family.</text>
</comment>
<keyword evidence="9" id="KW-1185">Reference proteome</keyword>
<evidence type="ECO:0000259" key="7">
    <source>
        <dbReference type="Pfam" id="PF18581"/>
    </source>
</evidence>
<organism evidence="9 10">
    <name type="scientific">Erinaceus europaeus</name>
    <name type="common">Western European hedgehog</name>
    <dbReference type="NCBI Taxonomy" id="9365"/>
    <lineage>
        <taxon>Eukaryota</taxon>
        <taxon>Metazoa</taxon>
        <taxon>Chordata</taxon>
        <taxon>Craniata</taxon>
        <taxon>Vertebrata</taxon>
        <taxon>Euteleostomi</taxon>
        <taxon>Mammalia</taxon>
        <taxon>Eutheria</taxon>
        <taxon>Laurasiatheria</taxon>
        <taxon>Eulipotyphla</taxon>
        <taxon>Erinaceidae</taxon>
        <taxon>Erinaceinae</taxon>
        <taxon>Erinaceus</taxon>
    </lineage>
</organism>
<dbReference type="Proteomes" id="UP001652624">
    <property type="component" value="Chromosome 4"/>
</dbReference>
<evidence type="ECO:0000256" key="6">
    <source>
        <dbReference type="SAM" id="MobiDB-lite"/>
    </source>
</evidence>
<evidence type="ECO:0000313" key="9">
    <source>
        <dbReference type="Proteomes" id="UP001652624"/>
    </source>
</evidence>
<name>A0ABM3XD82_ERIEU</name>
<dbReference type="GeneID" id="103114583"/>
<evidence type="ECO:0000256" key="3">
    <source>
        <dbReference type="ARBA" id="ARBA00007960"/>
    </source>
</evidence>
<dbReference type="PANTHER" id="PTHR15607:SF14">
    <property type="entry name" value="SYNAPTONEMAL COMPLEX PROTEIN 2-LIKE"/>
    <property type="match status" value="1"/>
</dbReference>
<feature type="domain" description="Synaptonemal complex protein 2 armadillo-repeat-like" evidence="7">
    <location>
        <begin position="1"/>
        <end position="86"/>
    </location>
</feature>
<evidence type="ECO:0000256" key="4">
    <source>
        <dbReference type="ARBA" id="ARBA00022454"/>
    </source>
</evidence>
<keyword evidence="4" id="KW-0158">Chromosome</keyword>
<protein>
    <submittedName>
        <fullName evidence="10">Synaptonemal complex protein 2-like</fullName>
    </submittedName>
</protein>
<evidence type="ECO:0000256" key="5">
    <source>
        <dbReference type="ARBA" id="ARBA00023242"/>
    </source>
</evidence>
<dbReference type="InterPro" id="IPR041322">
    <property type="entry name" value="SYCP2_ARLD"/>
</dbReference>
<sequence length="668" mass="76251">MASWFERVAGFLTVGDLALDTSLWNVMDDFFDTALVISTSSSKGRTQMLDSFLLTLGSLVTEKTVHHQIQREVLRTLNSILHAVPCQERRQLPLSEEWARFMNDLARTVLTEGDYDQQITLCETLCRLTTKRSRSDFVQQWFEDNTIADAFKKIKDPEFDTDGRLFLNYLNNRLGDQRRVYSFPCIAAFADGHEMKKPADEKLEKFWIDFNEGSQSITFYIANTESVLWDPVRLSKEAVANFSIIETTKKKRLIINLEKPIRISNREVMKVEIHFDLQFNISQASVRAFGEDKQMLPDQTEMSSEHLMKFENGQTKVPTNCEKETGEAEEATELAESRGAGYDRCLITLSLSDLNEFNQVNTADRSPEELELKETHRGKTSESEGSDSSDLQESSVKIQTPTLYEKSKAHSASKGDRRQEKQMSFNYRKHIFLENDHSSSSETSEQSWINNQKWKSLTPYPGRKKTTKSKLRILPLFLSSSGSDHEKDQPKLVTPPGKYTYKQNNAKPSKVSRTQLQSGSSVLTPGDSGQKTDLQSPPQLGELSSLEHSEVEENVSETVNQESLMKHKHKLQTLEDSADDSSAEWKKSKLEEGDALGSIPLMTEETDLEELTSESANDSALILAFENFTGELKRRFQLKQERSLLYSNTAQQIQERLKRLLSKIHQWK</sequence>
<keyword evidence="5" id="KW-0539">Nucleus</keyword>
<feature type="compositionally biased region" description="Basic and acidic residues" evidence="6">
    <location>
        <begin position="405"/>
        <end position="421"/>
    </location>
</feature>
<feature type="region of interest" description="Disordered" evidence="6">
    <location>
        <begin position="360"/>
        <end position="421"/>
    </location>
</feature>
<dbReference type="Pfam" id="PF18584">
    <property type="entry name" value="SYCP2_SLD"/>
    <property type="match status" value="1"/>
</dbReference>
<feature type="compositionally biased region" description="Polar residues" evidence="6">
    <location>
        <begin position="501"/>
        <end position="538"/>
    </location>
</feature>
<reference evidence="10" key="1">
    <citation type="submission" date="2025-08" db="UniProtKB">
        <authorList>
            <consortium name="RefSeq"/>
        </authorList>
    </citation>
    <scope>IDENTIFICATION</scope>
</reference>
<comment type="subcellular location">
    <subcellularLocation>
        <location evidence="2">Chromosome</location>
    </subcellularLocation>
    <subcellularLocation>
        <location evidence="1">Nucleus</location>
    </subcellularLocation>
</comment>
<dbReference type="InterPro" id="IPR040560">
    <property type="entry name" value="SYCP2_SLD"/>
</dbReference>
<evidence type="ECO:0000256" key="2">
    <source>
        <dbReference type="ARBA" id="ARBA00004286"/>
    </source>
</evidence>
<dbReference type="RefSeq" id="XP_060046769.1">
    <property type="nucleotide sequence ID" value="XM_060190786.1"/>
</dbReference>
<evidence type="ECO:0000259" key="8">
    <source>
        <dbReference type="Pfam" id="PF18584"/>
    </source>
</evidence>
<evidence type="ECO:0000256" key="1">
    <source>
        <dbReference type="ARBA" id="ARBA00004123"/>
    </source>
</evidence>
<proteinExistence type="inferred from homology"/>
<dbReference type="Pfam" id="PF18581">
    <property type="entry name" value="SYCP2_ARLD"/>
    <property type="match status" value="1"/>
</dbReference>
<feature type="region of interest" description="Disordered" evidence="6">
    <location>
        <begin position="480"/>
        <end position="585"/>
    </location>
</feature>
<feature type="domain" description="Synaptonemal complex protein 2 Spt16M-like" evidence="8">
    <location>
        <begin position="180"/>
        <end position="291"/>
    </location>
</feature>
<feature type="compositionally biased region" description="Basic and acidic residues" evidence="6">
    <location>
        <begin position="365"/>
        <end position="382"/>
    </location>
</feature>
<feature type="compositionally biased region" description="Polar residues" evidence="6">
    <location>
        <begin position="386"/>
        <end position="402"/>
    </location>
</feature>